<keyword evidence="2" id="KW-1185">Reference proteome</keyword>
<organism evidence="1 2">
    <name type="scientific">Aporhodopirellula rubra</name>
    <dbReference type="NCBI Taxonomy" id="980271"/>
    <lineage>
        <taxon>Bacteria</taxon>
        <taxon>Pseudomonadati</taxon>
        <taxon>Planctomycetota</taxon>
        <taxon>Planctomycetia</taxon>
        <taxon>Pirellulales</taxon>
        <taxon>Pirellulaceae</taxon>
        <taxon>Aporhodopirellula</taxon>
    </lineage>
</organism>
<dbReference type="RefSeq" id="WP_246419356.1">
    <property type="nucleotide sequence ID" value="NZ_JACHXU010000005.1"/>
</dbReference>
<sequence length="148" mass="17245">MATTFRDSTEFVKGEDGAWIGYSRPLDEGFHYYELIIDGAHVPDPNSKYYFGAMRWGSGIEIPAHDRDFYALKNVPHGQVREIYFHSDSTDSERRAFVYTPPGYDRNQEVPPRMRLSSNFFQRVRASTFQNSVIYGLFEDASRYTRHP</sequence>
<dbReference type="InterPro" id="IPR029058">
    <property type="entry name" value="AB_hydrolase_fold"/>
</dbReference>
<dbReference type="Gene3D" id="3.40.50.1820">
    <property type="entry name" value="alpha/beta hydrolase"/>
    <property type="match status" value="1"/>
</dbReference>
<proteinExistence type="predicted"/>
<evidence type="ECO:0000313" key="2">
    <source>
        <dbReference type="Proteomes" id="UP000536179"/>
    </source>
</evidence>
<dbReference type="AlphaFoldDB" id="A0A7W5DY37"/>
<dbReference type="Proteomes" id="UP000536179">
    <property type="component" value="Unassembled WGS sequence"/>
</dbReference>
<comment type="caution">
    <text evidence="1">The sequence shown here is derived from an EMBL/GenBank/DDBJ whole genome shotgun (WGS) entry which is preliminary data.</text>
</comment>
<protein>
    <submittedName>
        <fullName evidence="1">Uncharacterized protein</fullName>
    </submittedName>
</protein>
<reference evidence="1 2" key="1">
    <citation type="submission" date="2020-08" db="EMBL/GenBank/DDBJ databases">
        <title>Genomic Encyclopedia of Type Strains, Phase III (KMG-III): the genomes of soil and plant-associated and newly described type strains.</title>
        <authorList>
            <person name="Whitman W."/>
        </authorList>
    </citation>
    <scope>NUCLEOTIDE SEQUENCE [LARGE SCALE GENOMIC DNA]</scope>
    <source>
        <strain evidence="1 2">CECT 8075</strain>
    </source>
</reference>
<gene>
    <name evidence="1" type="ORF">FHS27_002026</name>
</gene>
<name>A0A7W5DY37_9BACT</name>
<accession>A0A7W5DY37</accession>
<evidence type="ECO:0000313" key="1">
    <source>
        <dbReference type="EMBL" id="MBB3206218.1"/>
    </source>
</evidence>
<dbReference type="EMBL" id="JACHXU010000005">
    <property type="protein sequence ID" value="MBB3206218.1"/>
    <property type="molecule type" value="Genomic_DNA"/>
</dbReference>